<evidence type="ECO:0000256" key="1">
    <source>
        <dbReference type="SAM" id="MobiDB-lite"/>
    </source>
</evidence>
<dbReference type="InterPro" id="IPR023801">
    <property type="entry name" value="His_deacetylse_dom"/>
</dbReference>
<dbReference type="HOGENOM" id="CLU_013370_2_1_1"/>
<dbReference type="InterPro" id="IPR023696">
    <property type="entry name" value="Ureohydrolase_dom_sf"/>
</dbReference>
<protein>
    <recommendedName>
        <fullName evidence="2">Histone deacetylase domain-containing protein</fullName>
    </recommendedName>
</protein>
<dbReference type="GO" id="GO:0004407">
    <property type="term" value="F:histone deacetylase activity"/>
    <property type="evidence" value="ECO:0007669"/>
    <property type="project" value="TreeGrafter"/>
</dbReference>
<proteinExistence type="predicted"/>
<dbReference type="CDD" id="cd09998">
    <property type="entry name" value="HDAC_Hos3"/>
    <property type="match status" value="1"/>
</dbReference>
<dbReference type="OrthoDB" id="5232919at2759"/>
<evidence type="ECO:0000259" key="2">
    <source>
        <dbReference type="Pfam" id="PF00850"/>
    </source>
</evidence>
<feature type="region of interest" description="Disordered" evidence="1">
    <location>
        <begin position="530"/>
        <end position="646"/>
    </location>
</feature>
<dbReference type="EMBL" id="KN825761">
    <property type="protein sequence ID" value="KIK81631.1"/>
    <property type="molecule type" value="Genomic_DNA"/>
</dbReference>
<dbReference type="Pfam" id="PF00850">
    <property type="entry name" value="Hist_deacetyl"/>
    <property type="match status" value="1"/>
</dbReference>
<dbReference type="InParanoid" id="A0A0D0DBY2"/>
<dbReference type="GO" id="GO:0010468">
    <property type="term" value="P:regulation of gene expression"/>
    <property type="evidence" value="ECO:0007669"/>
    <property type="project" value="UniProtKB-ARBA"/>
</dbReference>
<dbReference type="AlphaFoldDB" id="A0A0D0DBY2"/>
<dbReference type="PANTHER" id="PTHR47558:SF1">
    <property type="entry name" value="HISTONE DEACETYLASE HOS3"/>
    <property type="match status" value="1"/>
</dbReference>
<reference evidence="4" key="2">
    <citation type="submission" date="2015-01" db="EMBL/GenBank/DDBJ databases">
        <title>Evolutionary Origins and Diversification of the Mycorrhizal Mutualists.</title>
        <authorList>
            <consortium name="DOE Joint Genome Institute"/>
            <consortium name="Mycorrhizal Genomics Consortium"/>
            <person name="Kohler A."/>
            <person name="Kuo A."/>
            <person name="Nagy L.G."/>
            <person name="Floudas D."/>
            <person name="Copeland A."/>
            <person name="Barry K.W."/>
            <person name="Cichocki N."/>
            <person name="Veneault-Fourrey C."/>
            <person name="LaButti K."/>
            <person name="Lindquist E.A."/>
            <person name="Lipzen A."/>
            <person name="Lundell T."/>
            <person name="Morin E."/>
            <person name="Murat C."/>
            <person name="Riley R."/>
            <person name="Ohm R."/>
            <person name="Sun H."/>
            <person name="Tunlid A."/>
            <person name="Henrissat B."/>
            <person name="Grigoriev I.V."/>
            <person name="Hibbett D.S."/>
            <person name="Martin F."/>
        </authorList>
    </citation>
    <scope>NUCLEOTIDE SEQUENCE [LARGE SCALE GENOMIC DNA]</scope>
    <source>
        <strain evidence="4">Ve08.2h10</strain>
    </source>
</reference>
<evidence type="ECO:0000313" key="4">
    <source>
        <dbReference type="Proteomes" id="UP000054538"/>
    </source>
</evidence>
<name>A0A0D0DBY2_9AGAM</name>
<sequence>MPRGLVVALEDLPVTTLDCSIRHDGNKHTTIFIQDECLKHRFIRSRDTSGIVERPERLRAVKVGLAAAISRIEEADDTRKPRAQSRVGASGVSADSVENELAAALERMDLAPASSQLRTSSVSTRRACTTIELLKNSAVKYVHGDIDGNVYLQNLISWARDSRENIMKKGSEIPEGIPPLDLYLCPSSIDAIQGAIGAVQEAVDAVISSTRQFSSIKPNEACERAFVAIRPPGHHCGEDTPSGFCFVNNIAIGAAHAHLNHGIQRIVILDIDLHHGNGTQSIAWQINEETYRQTLESEVSPGDVPPTKPGPRIYYGSLHDVLSFPCEDGKVEMVQAASTSIHGPHGQYIENIHLQSYNSDAHFWGVLYPQYYLSLLHRAREFLDKTGGPGDDVMIFISCGFDACEHEYPSMSRHNRKVPVSFFHRFTRETCVLADTYAGGRVVSVLEGGYSDRALTSGAMAHLCGLADIPGRDVVLDDWVNEDWWNMDNLVQLEKSTKPRKASSRHSLTTNSEAWLSRTVELLPVLDVDPKAPLSSTRGIGVPPTSRKLRERTKPSSSTNNSRTGTPDPVSTMHKSGSGGIKPSVKNTSSPSPSITDINTTLVFDYMNRESSQPAPEEGDPSTSNGTGKKLPRVILHVRPPPDTAG</sequence>
<dbReference type="Proteomes" id="UP000054538">
    <property type="component" value="Unassembled WGS sequence"/>
</dbReference>
<dbReference type="GO" id="GO:0005634">
    <property type="term" value="C:nucleus"/>
    <property type="evidence" value="ECO:0007669"/>
    <property type="project" value="TreeGrafter"/>
</dbReference>
<accession>A0A0D0DBY2</accession>
<evidence type="ECO:0000313" key="3">
    <source>
        <dbReference type="EMBL" id="KIK81631.1"/>
    </source>
</evidence>
<gene>
    <name evidence="3" type="ORF">PAXRUDRAFT_155646</name>
</gene>
<dbReference type="InterPro" id="IPR037138">
    <property type="entry name" value="His_deacetylse_dom_sf"/>
</dbReference>
<feature type="compositionally biased region" description="Polar residues" evidence="1">
    <location>
        <begin position="585"/>
        <end position="602"/>
    </location>
</feature>
<feature type="compositionally biased region" description="Polar residues" evidence="1">
    <location>
        <begin position="555"/>
        <end position="565"/>
    </location>
</feature>
<dbReference type="Gene3D" id="3.40.800.20">
    <property type="entry name" value="Histone deacetylase domain"/>
    <property type="match status" value="1"/>
</dbReference>
<dbReference type="InterPro" id="IPR053244">
    <property type="entry name" value="HDAC_HD_type_1"/>
</dbReference>
<feature type="domain" description="Histone deacetylase" evidence="2">
    <location>
        <begin position="116"/>
        <end position="464"/>
    </location>
</feature>
<organism evidence="3 4">
    <name type="scientific">Paxillus rubicundulus Ve08.2h10</name>
    <dbReference type="NCBI Taxonomy" id="930991"/>
    <lineage>
        <taxon>Eukaryota</taxon>
        <taxon>Fungi</taxon>
        <taxon>Dikarya</taxon>
        <taxon>Basidiomycota</taxon>
        <taxon>Agaricomycotina</taxon>
        <taxon>Agaricomycetes</taxon>
        <taxon>Agaricomycetidae</taxon>
        <taxon>Boletales</taxon>
        <taxon>Paxilineae</taxon>
        <taxon>Paxillaceae</taxon>
        <taxon>Paxillus</taxon>
    </lineage>
</organism>
<dbReference type="InterPro" id="IPR000286">
    <property type="entry name" value="HDACs"/>
</dbReference>
<dbReference type="PRINTS" id="PR01270">
    <property type="entry name" value="HDASUPER"/>
</dbReference>
<dbReference type="STRING" id="930991.A0A0D0DBY2"/>
<dbReference type="PANTHER" id="PTHR47558">
    <property type="entry name" value="HISTONE DEACETYLASE HOS3"/>
    <property type="match status" value="1"/>
</dbReference>
<dbReference type="SUPFAM" id="SSF52768">
    <property type="entry name" value="Arginase/deacetylase"/>
    <property type="match status" value="1"/>
</dbReference>
<keyword evidence="4" id="KW-1185">Reference proteome</keyword>
<reference evidence="3 4" key="1">
    <citation type="submission" date="2014-04" db="EMBL/GenBank/DDBJ databases">
        <authorList>
            <consortium name="DOE Joint Genome Institute"/>
            <person name="Kuo A."/>
            <person name="Kohler A."/>
            <person name="Jargeat P."/>
            <person name="Nagy L.G."/>
            <person name="Floudas D."/>
            <person name="Copeland A."/>
            <person name="Barry K.W."/>
            <person name="Cichocki N."/>
            <person name="Veneault-Fourrey C."/>
            <person name="LaButti K."/>
            <person name="Lindquist E.A."/>
            <person name="Lipzen A."/>
            <person name="Lundell T."/>
            <person name="Morin E."/>
            <person name="Murat C."/>
            <person name="Sun H."/>
            <person name="Tunlid A."/>
            <person name="Henrissat B."/>
            <person name="Grigoriev I.V."/>
            <person name="Hibbett D.S."/>
            <person name="Martin F."/>
            <person name="Nordberg H.P."/>
            <person name="Cantor M.N."/>
            <person name="Hua S.X."/>
        </authorList>
    </citation>
    <scope>NUCLEOTIDE SEQUENCE [LARGE SCALE GENOMIC DNA]</scope>
    <source>
        <strain evidence="3 4">Ve08.2h10</strain>
    </source>
</reference>